<keyword evidence="3" id="KW-1185">Reference proteome</keyword>
<dbReference type="PANTHER" id="PTHR21580:SF60">
    <property type="entry name" value="SPERM-TAIL PG-RICH REPEAT-CONTAINING PROTEIN 2"/>
    <property type="match status" value="1"/>
</dbReference>
<evidence type="ECO:0000256" key="1">
    <source>
        <dbReference type="SAM" id="MobiDB-lite"/>
    </source>
</evidence>
<dbReference type="Proteomes" id="UP001162164">
    <property type="component" value="Unassembled WGS sequence"/>
</dbReference>
<name>A0ABQ9JGW6_9CUCU</name>
<accession>A0ABQ9JGW6</accession>
<gene>
    <name evidence="2" type="ORF">NQ317_015479</name>
</gene>
<dbReference type="InterPro" id="IPR051291">
    <property type="entry name" value="CIMAP"/>
</dbReference>
<reference evidence="2" key="1">
    <citation type="journal article" date="2023" name="Insect Mol. Biol.">
        <title>Genome sequencing provides insights into the evolution of gene families encoding plant cell wall-degrading enzymes in longhorned beetles.</title>
        <authorList>
            <person name="Shin N.R."/>
            <person name="Okamura Y."/>
            <person name="Kirsch R."/>
            <person name="Pauchet Y."/>
        </authorList>
    </citation>
    <scope>NUCLEOTIDE SEQUENCE</scope>
    <source>
        <strain evidence="2">MMC_N1</strain>
    </source>
</reference>
<dbReference type="InterPro" id="IPR010736">
    <property type="entry name" value="SHIPPO-rpt"/>
</dbReference>
<evidence type="ECO:0000313" key="2">
    <source>
        <dbReference type="EMBL" id="KAJ8977156.1"/>
    </source>
</evidence>
<comment type="caution">
    <text evidence="2">The sequence shown here is derived from an EMBL/GenBank/DDBJ whole genome shotgun (WGS) entry which is preliminary data.</text>
</comment>
<evidence type="ECO:0000313" key="3">
    <source>
        <dbReference type="Proteomes" id="UP001162164"/>
    </source>
</evidence>
<proteinExistence type="predicted"/>
<sequence>MYSLSARDFNPGRSQTSPCVGPNTYVICTDRDPRVNRVPFLSSKKKEPTFLNKIFTEALYALPEFGIKGGSTPRNKAERFIYDDSCTPGPANYNAKLPKCNRIDPTPIPGKGRLYACRVPYTIQASAPSVPTKIDANGYEIDEDDNIVKIPPDEHDRTMGPAYYHVNTSTFCTHYRGCKWAQRTSQRDPPPPDVTPGPGAYDVQLPSCQKREEEDEVREMARRFSFVPRFIEAQQLRFQREGMPGPADYDVRKNKICEVCPGIHPRPFITTSKRFTQIGIDTPSPGEYDLLTVKYSTSKKAVPFSVQSSRFVQKKLLAIPGPGDYEIKSPINEKLRSKKNEFALFEPPFNVTSRRDTSSIKKDAPFTPSPADYTLNGEGNCKIPLTSVFKSKVDRIKKMCKTTPTSFNCWAYRRTTIICNYNTQNFIGKYFM</sequence>
<feature type="region of interest" description="Disordered" evidence="1">
    <location>
        <begin position="182"/>
        <end position="204"/>
    </location>
</feature>
<dbReference type="EMBL" id="JAPWTJ010000582">
    <property type="protein sequence ID" value="KAJ8977156.1"/>
    <property type="molecule type" value="Genomic_DNA"/>
</dbReference>
<organism evidence="2 3">
    <name type="scientific">Molorchus minor</name>
    <dbReference type="NCBI Taxonomy" id="1323400"/>
    <lineage>
        <taxon>Eukaryota</taxon>
        <taxon>Metazoa</taxon>
        <taxon>Ecdysozoa</taxon>
        <taxon>Arthropoda</taxon>
        <taxon>Hexapoda</taxon>
        <taxon>Insecta</taxon>
        <taxon>Pterygota</taxon>
        <taxon>Neoptera</taxon>
        <taxon>Endopterygota</taxon>
        <taxon>Coleoptera</taxon>
        <taxon>Polyphaga</taxon>
        <taxon>Cucujiformia</taxon>
        <taxon>Chrysomeloidea</taxon>
        <taxon>Cerambycidae</taxon>
        <taxon>Lamiinae</taxon>
        <taxon>Monochamini</taxon>
        <taxon>Molorchus</taxon>
    </lineage>
</organism>
<evidence type="ECO:0008006" key="4">
    <source>
        <dbReference type="Google" id="ProtNLM"/>
    </source>
</evidence>
<dbReference type="Pfam" id="PF07004">
    <property type="entry name" value="SHIPPO-rpt"/>
    <property type="match status" value="2"/>
</dbReference>
<dbReference type="PANTHER" id="PTHR21580">
    <property type="entry name" value="SHIPPO-1-RELATED"/>
    <property type="match status" value="1"/>
</dbReference>
<protein>
    <recommendedName>
        <fullName evidence="4">Sperm-tail PG-rich repeat-containing protein 2</fullName>
    </recommendedName>
</protein>